<dbReference type="Pfam" id="PF01323">
    <property type="entry name" value="DSBA"/>
    <property type="match status" value="1"/>
</dbReference>
<comment type="caution">
    <text evidence="2">The sequence shown here is derived from an EMBL/GenBank/DDBJ whole genome shotgun (WGS) entry which is preliminary data.</text>
</comment>
<protein>
    <submittedName>
        <fullName evidence="2">DsbA family oxidoreductase</fullName>
    </submittedName>
</protein>
<feature type="domain" description="DSBA-like thioredoxin" evidence="1">
    <location>
        <begin position="2"/>
        <end position="205"/>
    </location>
</feature>
<dbReference type="OrthoDB" id="9799122at2"/>
<dbReference type="PANTHER" id="PTHR13887:SF41">
    <property type="entry name" value="THIOREDOXIN SUPERFAMILY PROTEIN"/>
    <property type="match status" value="1"/>
</dbReference>
<keyword evidence="3" id="KW-1185">Reference proteome</keyword>
<evidence type="ECO:0000259" key="1">
    <source>
        <dbReference type="Pfam" id="PF01323"/>
    </source>
</evidence>
<dbReference type="Proteomes" id="UP000267017">
    <property type="component" value="Unassembled WGS sequence"/>
</dbReference>
<dbReference type="Gene3D" id="3.40.30.10">
    <property type="entry name" value="Glutaredoxin"/>
    <property type="match status" value="1"/>
</dbReference>
<gene>
    <name evidence="2" type="ORF">EHV15_23315</name>
</gene>
<dbReference type="PANTHER" id="PTHR13887">
    <property type="entry name" value="GLUTATHIONE S-TRANSFERASE KAPPA"/>
    <property type="match status" value="1"/>
</dbReference>
<dbReference type="InterPro" id="IPR036249">
    <property type="entry name" value="Thioredoxin-like_sf"/>
</dbReference>
<organism evidence="2 3">
    <name type="scientific">Paenibacillus oralis</name>
    <dbReference type="NCBI Taxonomy" id="2490856"/>
    <lineage>
        <taxon>Bacteria</taxon>
        <taxon>Bacillati</taxon>
        <taxon>Bacillota</taxon>
        <taxon>Bacilli</taxon>
        <taxon>Bacillales</taxon>
        <taxon>Paenibacillaceae</taxon>
        <taxon>Paenibacillus</taxon>
    </lineage>
</organism>
<dbReference type="EMBL" id="RRCN01000001">
    <property type="protein sequence ID" value="RRJ65518.1"/>
    <property type="molecule type" value="Genomic_DNA"/>
</dbReference>
<reference evidence="2 3" key="1">
    <citation type="submission" date="2018-11" db="EMBL/GenBank/DDBJ databases">
        <title>Genome sequencing of Paenibacillus sp. KCOM 3021 (= ChDC PVNT-B20).</title>
        <authorList>
            <person name="Kook J.-K."/>
            <person name="Park S.-N."/>
            <person name="Lim Y.K."/>
        </authorList>
    </citation>
    <scope>NUCLEOTIDE SEQUENCE [LARGE SCALE GENOMIC DNA]</scope>
    <source>
        <strain evidence="2 3">KCOM 3021</strain>
    </source>
</reference>
<dbReference type="AlphaFoldDB" id="A0A3P3U7H0"/>
<evidence type="ECO:0000313" key="3">
    <source>
        <dbReference type="Proteomes" id="UP000267017"/>
    </source>
</evidence>
<proteinExistence type="predicted"/>
<evidence type="ECO:0000313" key="2">
    <source>
        <dbReference type="EMBL" id="RRJ65518.1"/>
    </source>
</evidence>
<name>A0A3P3U7H0_9BACL</name>
<dbReference type="SUPFAM" id="SSF52833">
    <property type="entry name" value="Thioredoxin-like"/>
    <property type="match status" value="1"/>
</dbReference>
<dbReference type="CDD" id="cd03024">
    <property type="entry name" value="DsbA_FrnE"/>
    <property type="match status" value="1"/>
</dbReference>
<dbReference type="RefSeq" id="WP_128633324.1">
    <property type="nucleotide sequence ID" value="NZ_RRCN01000001.1"/>
</dbReference>
<dbReference type="GO" id="GO:0016491">
    <property type="term" value="F:oxidoreductase activity"/>
    <property type="evidence" value="ECO:0007669"/>
    <property type="project" value="InterPro"/>
</dbReference>
<sequence length="212" mass="24094">MQIEVWSDFGCPFCYIGKRRLEKALEAFEHKDEVQVVYRSFELDPEAPKDTESSIHELLAVKYGLSLLQAKESNQNVAAQAKAEGLDYHFDTVIPTNTFDAHRLSHFAGEKGKAKEMTERLYRAYFTDSLHIGDRETLIRLAEEAGLDGREAGEVLDQNRYADQVREDEREARQLGIRGVPFVVLRGKYAVSGAQPLEIFQGALQRAWEDQA</sequence>
<dbReference type="InterPro" id="IPR001853">
    <property type="entry name" value="DSBA-like_thioredoxin_dom"/>
</dbReference>
<accession>A0A3P3U7H0</accession>